<accession>A0A238IZT8</accession>
<organism evidence="1 2">
    <name type="scientific">Boseongicola aestuarii</name>
    <dbReference type="NCBI Taxonomy" id="1470561"/>
    <lineage>
        <taxon>Bacteria</taxon>
        <taxon>Pseudomonadati</taxon>
        <taxon>Pseudomonadota</taxon>
        <taxon>Alphaproteobacteria</taxon>
        <taxon>Rhodobacterales</taxon>
        <taxon>Paracoccaceae</taxon>
        <taxon>Boseongicola</taxon>
    </lineage>
</organism>
<reference evidence="1 2" key="1">
    <citation type="submission" date="2017-05" db="EMBL/GenBank/DDBJ databases">
        <authorList>
            <person name="Song R."/>
            <person name="Chenine A.L."/>
            <person name="Ruprecht R.M."/>
        </authorList>
    </citation>
    <scope>NUCLEOTIDE SEQUENCE [LARGE SCALE GENOMIC DNA]</scope>
    <source>
        <strain evidence="1 2">CECT 8489</strain>
    </source>
</reference>
<gene>
    <name evidence="1" type="ORF">BOA8489_01364</name>
</gene>
<sequence>MFAKFFGRVKAAGKFGFGEGGVDFIVADLVKKHGGTVFASAQFGREVVLALLGVRRDRTVAEGADGMAHV</sequence>
<dbReference type="Proteomes" id="UP000201838">
    <property type="component" value="Unassembled WGS sequence"/>
</dbReference>
<proteinExistence type="predicted"/>
<evidence type="ECO:0000313" key="1">
    <source>
        <dbReference type="EMBL" id="SMX23260.1"/>
    </source>
</evidence>
<dbReference type="EMBL" id="FXXQ01000003">
    <property type="protein sequence ID" value="SMX23260.1"/>
    <property type="molecule type" value="Genomic_DNA"/>
</dbReference>
<evidence type="ECO:0000313" key="2">
    <source>
        <dbReference type="Proteomes" id="UP000201838"/>
    </source>
</evidence>
<protein>
    <submittedName>
        <fullName evidence="1">Uncharacterized protein</fullName>
    </submittedName>
</protein>
<name>A0A238IZT8_9RHOB</name>
<dbReference type="AlphaFoldDB" id="A0A238IZT8"/>
<keyword evidence="2" id="KW-1185">Reference proteome</keyword>